<dbReference type="CDD" id="cd00051">
    <property type="entry name" value="EFh"/>
    <property type="match status" value="1"/>
</dbReference>
<organism evidence="6 7">
    <name type="scientific">Litoreibacter janthinus</name>
    <dbReference type="NCBI Taxonomy" id="670154"/>
    <lineage>
        <taxon>Bacteria</taxon>
        <taxon>Pseudomonadati</taxon>
        <taxon>Pseudomonadota</taxon>
        <taxon>Alphaproteobacteria</taxon>
        <taxon>Rhodobacterales</taxon>
        <taxon>Roseobacteraceae</taxon>
        <taxon>Litoreibacter</taxon>
    </lineage>
</organism>
<keyword evidence="1" id="KW-0479">Metal-binding</keyword>
<feature type="compositionally biased region" description="Basic residues" evidence="3">
    <location>
        <begin position="151"/>
        <end position="161"/>
    </location>
</feature>
<feature type="domain" description="EF-hand" evidence="5">
    <location>
        <begin position="56"/>
        <end position="91"/>
    </location>
</feature>
<sequence>MALLAGNLKTKLALAGVGLALALTPMVAQAKGGPQGPRVAFEELDADGNGSITEAEMQAHRAARFTTADTDGDGSLSRAELEAQMSADKGDRMGRRLDRMIDRLDTDKNGALSQEELAQAGGERKGRGGFSRLDKDGDGAVSKAEFEQMGKKRHGGRDHKN</sequence>
<feature type="region of interest" description="Disordered" evidence="3">
    <location>
        <begin position="102"/>
        <end position="161"/>
    </location>
</feature>
<keyword evidence="2" id="KW-0677">Repeat</keyword>
<dbReference type="PANTHER" id="PTHR10827">
    <property type="entry name" value="RETICULOCALBIN"/>
    <property type="match status" value="1"/>
</dbReference>
<feature type="compositionally biased region" description="Basic and acidic residues" evidence="3">
    <location>
        <begin position="122"/>
        <end position="150"/>
    </location>
</feature>
<keyword evidence="7" id="KW-1185">Reference proteome</keyword>
<dbReference type="InterPro" id="IPR002048">
    <property type="entry name" value="EF_hand_dom"/>
</dbReference>
<name>A0A1I6HSP4_9RHOB</name>
<feature type="domain" description="EF-hand" evidence="5">
    <location>
        <begin position="92"/>
        <end position="127"/>
    </location>
</feature>
<dbReference type="OrthoDB" id="5470953at2"/>
<protein>
    <submittedName>
        <fullName evidence="6">EF hand</fullName>
    </submittedName>
</protein>
<evidence type="ECO:0000256" key="3">
    <source>
        <dbReference type="SAM" id="MobiDB-lite"/>
    </source>
</evidence>
<feature type="domain" description="EF-hand" evidence="5">
    <location>
        <begin position="130"/>
        <end position="156"/>
    </location>
</feature>
<accession>A0A1I6HSP4</accession>
<keyword evidence="4" id="KW-0732">Signal</keyword>
<dbReference type="SMART" id="SM00054">
    <property type="entry name" value="EFh"/>
    <property type="match status" value="4"/>
</dbReference>
<evidence type="ECO:0000256" key="4">
    <source>
        <dbReference type="SAM" id="SignalP"/>
    </source>
</evidence>
<dbReference type="AlphaFoldDB" id="A0A1I6HSP4"/>
<feature type="chain" id="PRO_5011510712" evidence="4">
    <location>
        <begin position="31"/>
        <end position="161"/>
    </location>
</feature>
<dbReference type="PROSITE" id="PS00018">
    <property type="entry name" value="EF_HAND_1"/>
    <property type="match status" value="3"/>
</dbReference>
<dbReference type="GO" id="GO:0005509">
    <property type="term" value="F:calcium ion binding"/>
    <property type="evidence" value="ECO:0007669"/>
    <property type="project" value="InterPro"/>
</dbReference>
<evidence type="ECO:0000256" key="1">
    <source>
        <dbReference type="ARBA" id="ARBA00022723"/>
    </source>
</evidence>
<reference evidence="7" key="1">
    <citation type="submission" date="2016-10" db="EMBL/GenBank/DDBJ databases">
        <authorList>
            <person name="Varghese N."/>
            <person name="Submissions S."/>
        </authorList>
    </citation>
    <scope>NUCLEOTIDE SEQUENCE [LARGE SCALE GENOMIC DNA]</scope>
    <source>
        <strain evidence="7">DSM 26921</strain>
    </source>
</reference>
<dbReference type="InterPro" id="IPR011992">
    <property type="entry name" value="EF-hand-dom_pair"/>
</dbReference>
<evidence type="ECO:0000313" key="7">
    <source>
        <dbReference type="Proteomes" id="UP000199658"/>
    </source>
</evidence>
<gene>
    <name evidence="6" type="ORF">SAMN04488002_3377</name>
</gene>
<dbReference type="PANTHER" id="PTHR10827:SF98">
    <property type="entry name" value="45 KDA CALCIUM-BINDING PROTEIN"/>
    <property type="match status" value="1"/>
</dbReference>
<dbReference type="SUPFAM" id="SSF47473">
    <property type="entry name" value="EF-hand"/>
    <property type="match status" value="1"/>
</dbReference>
<dbReference type="PROSITE" id="PS50222">
    <property type="entry name" value="EF_HAND_2"/>
    <property type="match status" value="3"/>
</dbReference>
<dbReference type="Gene3D" id="1.10.238.10">
    <property type="entry name" value="EF-hand"/>
    <property type="match status" value="2"/>
</dbReference>
<dbReference type="EMBL" id="FOYO01000001">
    <property type="protein sequence ID" value="SFR57482.1"/>
    <property type="molecule type" value="Genomic_DNA"/>
</dbReference>
<evidence type="ECO:0000256" key="2">
    <source>
        <dbReference type="ARBA" id="ARBA00022737"/>
    </source>
</evidence>
<dbReference type="Pfam" id="PF13202">
    <property type="entry name" value="EF-hand_5"/>
    <property type="match status" value="2"/>
</dbReference>
<evidence type="ECO:0000259" key="5">
    <source>
        <dbReference type="PROSITE" id="PS50222"/>
    </source>
</evidence>
<dbReference type="STRING" id="670154.SAMN04488002_3377"/>
<dbReference type="Proteomes" id="UP000199658">
    <property type="component" value="Unassembled WGS sequence"/>
</dbReference>
<dbReference type="RefSeq" id="WP_090219153.1">
    <property type="nucleotide sequence ID" value="NZ_FOYO01000001.1"/>
</dbReference>
<dbReference type="Pfam" id="PF13499">
    <property type="entry name" value="EF-hand_7"/>
    <property type="match status" value="1"/>
</dbReference>
<dbReference type="InterPro" id="IPR018247">
    <property type="entry name" value="EF_Hand_1_Ca_BS"/>
</dbReference>
<feature type="signal peptide" evidence="4">
    <location>
        <begin position="1"/>
        <end position="30"/>
    </location>
</feature>
<proteinExistence type="predicted"/>
<evidence type="ECO:0000313" key="6">
    <source>
        <dbReference type="EMBL" id="SFR57482.1"/>
    </source>
</evidence>